<keyword evidence="3 6" id="KW-0479">Metal-binding</keyword>
<accession>A0A6A6B0T4</accession>
<dbReference type="EMBL" id="ML995502">
    <property type="protein sequence ID" value="KAF2137466.1"/>
    <property type="molecule type" value="Genomic_DNA"/>
</dbReference>
<evidence type="ECO:0000256" key="1">
    <source>
        <dbReference type="ARBA" id="ARBA00001947"/>
    </source>
</evidence>
<dbReference type="RefSeq" id="XP_033393181.1">
    <property type="nucleotide sequence ID" value="XM_033544421.1"/>
</dbReference>
<dbReference type="SUPFAM" id="SSF51735">
    <property type="entry name" value="NAD(P)-binding Rossmann-fold domains"/>
    <property type="match status" value="1"/>
</dbReference>
<dbReference type="PROSITE" id="PS00059">
    <property type="entry name" value="ADH_ZINC"/>
    <property type="match status" value="1"/>
</dbReference>
<keyword evidence="5" id="KW-0560">Oxidoreductase</keyword>
<evidence type="ECO:0000256" key="2">
    <source>
        <dbReference type="ARBA" id="ARBA00008072"/>
    </source>
</evidence>
<dbReference type="OrthoDB" id="1560166at2759"/>
<dbReference type="SUPFAM" id="SSF50129">
    <property type="entry name" value="GroES-like"/>
    <property type="match status" value="1"/>
</dbReference>
<keyword evidence="4 6" id="KW-0862">Zinc</keyword>
<evidence type="ECO:0008006" key="11">
    <source>
        <dbReference type="Google" id="ProtNLM"/>
    </source>
</evidence>
<dbReference type="FunFam" id="3.40.50.720:FF:000003">
    <property type="entry name" value="S-(hydroxymethyl)glutathione dehydrogenase"/>
    <property type="match status" value="1"/>
</dbReference>
<dbReference type="InterPro" id="IPR011032">
    <property type="entry name" value="GroES-like_sf"/>
</dbReference>
<comment type="similarity">
    <text evidence="2 6">Belongs to the zinc-containing alcohol dehydrogenase family.</text>
</comment>
<dbReference type="AlphaFoldDB" id="A0A6A6B0T4"/>
<dbReference type="GO" id="GO:0008270">
    <property type="term" value="F:zinc ion binding"/>
    <property type="evidence" value="ECO:0007669"/>
    <property type="project" value="InterPro"/>
</dbReference>
<evidence type="ECO:0000256" key="3">
    <source>
        <dbReference type="ARBA" id="ARBA00022723"/>
    </source>
</evidence>
<dbReference type="InterPro" id="IPR013149">
    <property type="entry name" value="ADH-like_C"/>
</dbReference>
<proteinExistence type="inferred from homology"/>
<dbReference type="CDD" id="cd08278">
    <property type="entry name" value="benzyl_alcohol_DH"/>
    <property type="match status" value="1"/>
</dbReference>
<evidence type="ECO:0000256" key="5">
    <source>
        <dbReference type="ARBA" id="ARBA00023002"/>
    </source>
</evidence>
<dbReference type="InterPro" id="IPR013154">
    <property type="entry name" value="ADH-like_N"/>
</dbReference>
<dbReference type="Pfam" id="PF08240">
    <property type="entry name" value="ADH_N"/>
    <property type="match status" value="1"/>
</dbReference>
<evidence type="ECO:0000256" key="4">
    <source>
        <dbReference type="ARBA" id="ARBA00022833"/>
    </source>
</evidence>
<evidence type="ECO:0000259" key="7">
    <source>
        <dbReference type="Pfam" id="PF00107"/>
    </source>
</evidence>
<evidence type="ECO:0000313" key="9">
    <source>
        <dbReference type="EMBL" id="KAF2137466.1"/>
    </source>
</evidence>
<dbReference type="GeneID" id="54301917"/>
<evidence type="ECO:0000256" key="6">
    <source>
        <dbReference type="RuleBase" id="RU361277"/>
    </source>
</evidence>
<comment type="cofactor">
    <cofactor evidence="1 6">
        <name>Zn(2+)</name>
        <dbReference type="ChEBI" id="CHEBI:29105"/>
    </cofactor>
</comment>
<dbReference type="Gene3D" id="3.40.50.720">
    <property type="entry name" value="NAD(P)-binding Rossmann-like Domain"/>
    <property type="match status" value="1"/>
</dbReference>
<reference evidence="9" key="1">
    <citation type="journal article" date="2020" name="Stud. Mycol.">
        <title>101 Dothideomycetes genomes: a test case for predicting lifestyles and emergence of pathogens.</title>
        <authorList>
            <person name="Haridas S."/>
            <person name="Albert R."/>
            <person name="Binder M."/>
            <person name="Bloem J."/>
            <person name="Labutti K."/>
            <person name="Salamov A."/>
            <person name="Andreopoulos B."/>
            <person name="Baker S."/>
            <person name="Barry K."/>
            <person name="Bills G."/>
            <person name="Bluhm B."/>
            <person name="Cannon C."/>
            <person name="Castanera R."/>
            <person name="Culley D."/>
            <person name="Daum C."/>
            <person name="Ezra D."/>
            <person name="Gonzalez J."/>
            <person name="Henrissat B."/>
            <person name="Kuo A."/>
            <person name="Liang C."/>
            <person name="Lipzen A."/>
            <person name="Lutzoni F."/>
            <person name="Magnuson J."/>
            <person name="Mondo S."/>
            <person name="Nolan M."/>
            <person name="Ohm R."/>
            <person name="Pangilinan J."/>
            <person name="Park H.-J."/>
            <person name="Ramirez L."/>
            <person name="Alfaro M."/>
            <person name="Sun H."/>
            <person name="Tritt A."/>
            <person name="Yoshinaga Y."/>
            <person name="Zwiers L.-H."/>
            <person name="Turgeon B."/>
            <person name="Goodwin S."/>
            <person name="Spatafora J."/>
            <person name="Crous P."/>
            <person name="Grigoriev I."/>
        </authorList>
    </citation>
    <scope>NUCLEOTIDE SEQUENCE</scope>
    <source>
        <strain evidence="9">CBS 121167</strain>
    </source>
</reference>
<dbReference type="Pfam" id="PF00107">
    <property type="entry name" value="ADH_zinc_N"/>
    <property type="match status" value="1"/>
</dbReference>
<protein>
    <recommendedName>
        <fullName evidence="11">Enoyl reductase (ER) domain-containing protein</fullName>
    </recommendedName>
</protein>
<dbReference type="GO" id="GO:0016491">
    <property type="term" value="F:oxidoreductase activity"/>
    <property type="evidence" value="ECO:0007669"/>
    <property type="project" value="UniProtKB-KW"/>
</dbReference>
<dbReference type="Gene3D" id="3.90.180.10">
    <property type="entry name" value="Medium-chain alcohol dehydrogenases, catalytic domain"/>
    <property type="match status" value="1"/>
</dbReference>
<dbReference type="InterPro" id="IPR002328">
    <property type="entry name" value="ADH_Zn_CS"/>
</dbReference>
<feature type="domain" description="Alcohol dehydrogenase-like N-terminal" evidence="8">
    <location>
        <begin position="33"/>
        <end position="141"/>
    </location>
</feature>
<dbReference type="PANTHER" id="PTHR43350:SF2">
    <property type="entry name" value="GROES-LIKE ZINC-BINDING ALCOHOL DEHYDROGENASE FAMILY PROTEIN"/>
    <property type="match status" value="1"/>
</dbReference>
<dbReference type="PANTHER" id="PTHR43350">
    <property type="entry name" value="NAD-DEPENDENT ALCOHOL DEHYDROGENASE"/>
    <property type="match status" value="1"/>
</dbReference>
<feature type="domain" description="Alcohol dehydrogenase-like C-terminal" evidence="7">
    <location>
        <begin position="208"/>
        <end position="343"/>
    </location>
</feature>
<name>A0A6A6B0T4_9PEZI</name>
<keyword evidence="10" id="KW-1185">Reference proteome</keyword>
<gene>
    <name evidence="9" type="ORF">K452DRAFT_321718</name>
</gene>
<dbReference type="InterPro" id="IPR036291">
    <property type="entry name" value="NAD(P)-bd_dom_sf"/>
</dbReference>
<evidence type="ECO:0000313" key="10">
    <source>
        <dbReference type="Proteomes" id="UP000799438"/>
    </source>
</evidence>
<sequence>MTEQNHARAIVARGPLGEGGWKMEDVRLREIADDELVIRVVASGICHTDIITGSQKEGPGVVYPSVKGHEGSGYVERVGAAVTVAQPGDPVLLSFSYCADCAICESGHPAYCTRFGEINFVGAPNFSSATTLPNEQADLFGGFFGQSSFASKTIVKQNSVVNVKGLVADDDLKMLCSLGCGVQTGSGSITNLAEAGPTDTVAVMGVGAVGLSSIMGAKLQGCQTIIGIDKVASRLELAKELGATHTINTAGMKDLSEVVNAVLDVTDGLGSSVTVDTTGFVPLISKGVEFTRMRGKLIQVGLPAFDATLSIPITMFIITGKQYIGSMEGDVVPSEYIPKLLQWYGDSKLPLEKMTRFYKADEWQKAIDDTHHGDAVKAVIVW</sequence>
<evidence type="ECO:0000259" key="8">
    <source>
        <dbReference type="Pfam" id="PF08240"/>
    </source>
</evidence>
<dbReference type="Proteomes" id="UP000799438">
    <property type="component" value="Unassembled WGS sequence"/>
</dbReference>
<organism evidence="9 10">
    <name type="scientific">Aplosporella prunicola CBS 121167</name>
    <dbReference type="NCBI Taxonomy" id="1176127"/>
    <lineage>
        <taxon>Eukaryota</taxon>
        <taxon>Fungi</taxon>
        <taxon>Dikarya</taxon>
        <taxon>Ascomycota</taxon>
        <taxon>Pezizomycotina</taxon>
        <taxon>Dothideomycetes</taxon>
        <taxon>Dothideomycetes incertae sedis</taxon>
        <taxon>Botryosphaeriales</taxon>
        <taxon>Aplosporellaceae</taxon>
        <taxon>Aplosporella</taxon>
    </lineage>
</organism>